<protein>
    <submittedName>
        <fullName evidence="1">RCG36221</fullName>
    </submittedName>
</protein>
<organism evidence="1 2">
    <name type="scientific">Rattus norvegicus</name>
    <name type="common">Rat</name>
    <dbReference type="NCBI Taxonomy" id="10116"/>
    <lineage>
        <taxon>Eukaryota</taxon>
        <taxon>Metazoa</taxon>
        <taxon>Chordata</taxon>
        <taxon>Craniata</taxon>
        <taxon>Vertebrata</taxon>
        <taxon>Euteleostomi</taxon>
        <taxon>Mammalia</taxon>
        <taxon>Eutheria</taxon>
        <taxon>Euarchontoglires</taxon>
        <taxon>Glires</taxon>
        <taxon>Rodentia</taxon>
        <taxon>Myomorpha</taxon>
        <taxon>Muroidea</taxon>
        <taxon>Muridae</taxon>
        <taxon>Murinae</taxon>
        <taxon>Rattus</taxon>
    </lineage>
</organism>
<dbReference type="EMBL" id="CH473966">
    <property type="protein sequence ID" value="EDL95955.1"/>
    <property type="molecule type" value="Genomic_DNA"/>
</dbReference>
<reference evidence="1 2" key="1">
    <citation type="submission" date="2005-09" db="EMBL/GenBank/DDBJ databases">
        <authorList>
            <person name="Mural R.J."/>
            <person name="Li P.W."/>
            <person name="Adams M.D."/>
            <person name="Amanatides P.G."/>
            <person name="Baden-Tillson H."/>
            <person name="Barnstead M."/>
            <person name="Chin S.H."/>
            <person name="Dew I."/>
            <person name="Evans C.A."/>
            <person name="Ferriera S."/>
            <person name="Flanigan M."/>
            <person name="Fosler C."/>
            <person name="Glodek A."/>
            <person name="Gu Z."/>
            <person name="Holt R.A."/>
            <person name="Jennings D."/>
            <person name="Kraft C.L."/>
            <person name="Lu F."/>
            <person name="Nguyen T."/>
            <person name="Nusskern D.R."/>
            <person name="Pfannkoch C.M."/>
            <person name="Sitter C."/>
            <person name="Sutton G.G."/>
            <person name="Venter J.C."/>
            <person name="Wang Z."/>
            <person name="Woodage T."/>
            <person name="Zheng X.H."/>
            <person name="Zhong F."/>
        </authorList>
    </citation>
    <scope>NUCLEOTIDE SEQUENCE [LARGE SCALE GENOMIC DNA]</scope>
    <source>
        <strain>BN</strain>
        <strain evidence="2">Sprague-Dawley</strain>
    </source>
</reference>
<proteinExistence type="predicted"/>
<dbReference type="AlphaFoldDB" id="A6IQ58"/>
<name>A6IQ58_RAT</name>
<evidence type="ECO:0000313" key="1">
    <source>
        <dbReference type="EMBL" id="EDL95955.1"/>
    </source>
</evidence>
<gene>
    <name evidence="1" type="ORF">rCG_36221</name>
</gene>
<accession>A6IQ58</accession>
<evidence type="ECO:0000313" key="2">
    <source>
        <dbReference type="Proteomes" id="UP000234681"/>
    </source>
</evidence>
<sequence length="96" mass="10961">MQHGTMALATLIPPQDLCQHHTSEGFLKTTYLLFLHDPSMVLQKQETNYNSPPILAWVRGHWAKGMVLMLMNHECLPTRLNPKPKVKRSHLACETS</sequence>
<dbReference type="Proteomes" id="UP000234681">
    <property type="component" value="Chromosome X"/>
</dbReference>